<sequence length="392" mass="43399">MSVFAAMPGALLCPHRCPYPPRRALLRFYSASVVAAAKTMEESCTSLPLGSAVLPPRPREGPPPYYAPRTVSTLNPAHITAADWVTIPSAQEIYLRFTRSNVKHKSPFGYNPPLRNIPFPKGISGFLYYYVPPDPSPVRALLQSGIRLRLAPEPNPELFATGTDLLDPIGFPWHIPVWQFVCPRGMTFPDVFSHLHAEGLISTAKIAQVRASVRGVVDPAVHAPHPTLALFHGGQEFPIRFEDSVLKGVHIMCDDDGILRPLKFALSPLYASPWMKTVKPFHPWQGVARARFERSADPAHLASGKRFLRMRLTKMIVPPTLVDALDDGTPDSDLLRPAEGALVVTGDPNEPNQHRVKVWEVFVDEPERQRCGRAVANANQRAALEALWMMSA</sequence>
<proteinExistence type="predicted"/>
<organism evidence="1 2">
    <name type="scientific">Mycena metata</name>
    <dbReference type="NCBI Taxonomy" id="1033252"/>
    <lineage>
        <taxon>Eukaryota</taxon>
        <taxon>Fungi</taxon>
        <taxon>Dikarya</taxon>
        <taxon>Basidiomycota</taxon>
        <taxon>Agaricomycotina</taxon>
        <taxon>Agaricomycetes</taxon>
        <taxon>Agaricomycetidae</taxon>
        <taxon>Agaricales</taxon>
        <taxon>Marasmiineae</taxon>
        <taxon>Mycenaceae</taxon>
        <taxon>Mycena</taxon>
    </lineage>
</organism>
<protein>
    <submittedName>
        <fullName evidence="1">Uncharacterized protein</fullName>
    </submittedName>
</protein>
<accession>A0AAD7I490</accession>
<name>A0AAD7I490_9AGAR</name>
<dbReference type="AlphaFoldDB" id="A0AAD7I490"/>
<reference evidence="1" key="1">
    <citation type="submission" date="2023-03" db="EMBL/GenBank/DDBJ databases">
        <title>Massive genome expansion in bonnet fungi (Mycena s.s.) driven by repeated elements and novel gene families across ecological guilds.</title>
        <authorList>
            <consortium name="Lawrence Berkeley National Laboratory"/>
            <person name="Harder C.B."/>
            <person name="Miyauchi S."/>
            <person name="Viragh M."/>
            <person name="Kuo A."/>
            <person name="Thoen E."/>
            <person name="Andreopoulos B."/>
            <person name="Lu D."/>
            <person name="Skrede I."/>
            <person name="Drula E."/>
            <person name="Henrissat B."/>
            <person name="Morin E."/>
            <person name="Kohler A."/>
            <person name="Barry K."/>
            <person name="LaButti K."/>
            <person name="Morin E."/>
            <person name="Salamov A."/>
            <person name="Lipzen A."/>
            <person name="Mereny Z."/>
            <person name="Hegedus B."/>
            <person name="Baldrian P."/>
            <person name="Stursova M."/>
            <person name="Weitz H."/>
            <person name="Taylor A."/>
            <person name="Grigoriev I.V."/>
            <person name="Nagy L.G."/>
            <person name="Martin F."/>
            <person name="Kauserud H."/>
        </authorList>
    </citation>
    <scope>NUCLEOTIDE SEQUENCE</scope>
    <source>
        <strain evidence="1">CBHHK182m</strain>
    </source>
</reference>
<gene>
    <name evidence="1" type="ORF">B0H16DRAFT_151059</name>
</gene>
<evidence type="ECO:0000313" key="1">
    <source>
        <dbReference type="EMBL" id="KAJ7734823.1"/>
    </source>
</evidence>
<evidence type="ECO:0000313" key="2">
    <source>
        <dbReference type="Proteomes" id="UP001215598"/>
    </source>
</evidence>
<keyword evidence="2" id="KW-1185">Reference proteome</keyword>
<dbReference type="EMBL" id="JARKIB010000130">
    <property type="protein sequence ID" value="KAJ7734823.1"/>
    <property type="molecule type" value="Genomic_DNA"/>
</dbReference>
<dbReference type="Proteomes" id="UP001215598">
    <property type="component" value="Unassembled WGS sequence"/>
</dbReference>
<comment type="caution">
    <text evidence="1">The sequence shown here is derived from an EMBL/GenBank/DDBJ whole genome shotgun (WGS) entry which is preliminary data.</text>
</comment>